<evidence type="ECO:0000313" key="2">
    <source>
        <dbReference type="Proteomes" id="UP000313849"/>
    </source>
</evidence>
<accession>A0A5C5BAI0</accession>
<keyword evidence="2" id="KW-1185">Reference proteome</keyword>
<protein>
    <submittedName>
        <fullName evidence="1">Uncharacterized protein</fullName>
    </submittedName>
</protein>
<dbReference type="RefSeq" id="WP_108718609.1">
    <property type="nucleotide sequence ID" value="NZ_DAMDJA010000023.1"/>
</dbReference>
<dbReference type="AlphaFoldDB" id="A0A5C5BAI0"/>
<comment type="caution">
    <text evidence="1">The sequence shown here is derived from an EMBL/GenBank/DDBJ whole genome shotgun (WGS) entry which is preliminary data.</text>
</comment>
<gene>
    <name evidence="1" type="ORF">FH969_14360</name>
</gene>
<sequence length="256" mass="27761">MTEAVDDDPSLAASLGAPRAAWLWQLPRHPRALVDHLLRERVEDVFLGVPWSGPEPGCAPTLAALKGAGIRVHALGGEPQWAQDPLLAREWAERLGRSRAFDGVHLDVEPWASPAWPGNEATLLAGLGDAVGHVRDATGDREVEVDLPAWLAVERPEAFLRLAADADAVTVLAYRDRATAILAFSSLARQVLAEGRRSYRIGVDTTCSRDPGSSFFDDGRAVLQRESGSVERALGEDVWFRGMAVHDVAGWQALRP</sequence>
<organism evidence="1 2">
    <name type="scientific">Miniimonas arenae</name>
    <dbReference type="NCBI Taxonomy" id="676201"/>
    <lineage>
        <taxon>Bacteria</taxon>
        <taxon>Bacillati</taxon>
        <taxon>Actinomycetota</taxon>
        <taxon>Actinomycetes</taxon>
        <taxon>Micrococcales</taxon>
        <taxon>Beutenbergiaceae</taxon>
        <taxon>Miniimonas</taxon>
    </lineage>
</organism>
<dbReference type="OrthoDB" id="5037876at2"/>
<reference evidence="1 2" key="1">
    <citation type="submission" date="2019-06" db="EMBL/GenBank/DDBJ databases">
        <title>Draft genome sequence of Miniimonas arenae KCTC 19750T isolated from sea sand.</title>
        <authorList>
            <person name="Park S.-J."/>
        </authorList>
    </citation>
    <scope>NUCLEOTIDE SEQUENCE [LARGE SCALE GENOMIC DNA]</scope>
    <source>
        <strain evidence="1 2">KCTC 19750</strain>
    </source>
</reference>
<evidence type="ECO:0000313" key="1">
    <source>
        <dbReference type="EMBL" id="TNU72876.1"/>
    </source>
</evidence>
<dbReference type="Proteomes" id="UP000313849">
    <property type="component" value="Unassembled WGS sequence"/>
</dbReference>
<dbReference type="EMBL" id="VENP01000089">
    <property type="protein sequence ID" value="TNU72876.1"/>
    <property type="molecule type" value="Genomic_DNA"/>
</dbReference>
<proteinExistence type="predicted"/>
<name>A0A5C5BAI0_9MICO</name>